<protein>
    <submittedName>
        <fullName evidence="3">tRNA (Carboxymethyluridine(34)-5-O)-methyltransferase</fullName>
    </submittedName>
</protein>
<dbReference type="Gene3D" id="3.40.50.150">
    <property type="entry name" value="Vaccinia Virus protein VP39"/>
    <property type="match status" value="1"/>
</dbReference>
<dbReference type="InterPro" id="IPR051422">
    <property type="entry name" value="AlkB_tRNA_MeTrf/Diox"/>
</dbReference>
<dbReference type="GO" id="GO:0005737">
    <property type="term" value="C:cytoplasm"/>
    <property type="evidence" value="ECO:0007669"/>
    <property type="project" value="TreeGrafter"/>
</dbReference>
<evidence type="ECO:0000313" key="4">
    <source>
        <dbReference type="Proteomes" id="UP000187455"/>
    </source>
</evidence>
<sequence length="59" mass="6936">NGKDASSSIDPIPKKEKVYYRYYHLFKEGELLDIIRESDHATIVDSGYDRDNWFAVIQK</sequence>
<dbReference type="AlphaFoldDB" id="A0A1R0GS43"/>
<dbReference type="GO" id="GO:0005634">
    <property type="term" value="C:nucleus"/>
    <property type="evidence" value="ECO:0007669"/>
    <property type="project" value="TreeGrafter"/>
</dbReference>
<proteinExistence type="predicted"/>
<evidence type="ECO:0000256" key="2">
    <source>
        <dbReference type="ARBA" id="ARBA00022679"/>
    </source>
</evidence>
<accession>A0A1R0GS43</accession>
<dbReference type="GO" id="GO:0002098">
    <property type="term" value="P:tRNA wobble uridine modification"/>
    <property type="evidence" value="ECO:0007669"/>
    <property type="project" value="TreeGrafter"/>
</dbReference>
<dbReference type="STRING" id="133383.A0A1R0GS43"/>
<comment type="caution">
    <text evidence="3">The sequence shown here is derived from an EMBL/GenBank/DDBJ whole genome shotgun (WGS) entry which is preliminary data.</text>
</comment>
<gene>
    <name evidence="3" type="ORF">AYI68_g6208</name>
</gene>
<dbReference type="GO" id="GO:0106335">
    <property type="term" value="F:tRNA (5-carboxymethyluridine(34)-5-O)-methyltransferase activity"/>
    <property type="evidence" value="ECO:0007669"/>
    <property type="project" value="TreeGrafter"/>
</dbReference>
<organism evidence="3 4">
    <name type="scientific">Smittium mucronatum</name>
    <dbReference type="NCBI Taxonomy" id="133383"/>
    <lineage>
        <taxon>Eukaryota</taxon>
        <taxon>Fungi</taxon>
        <taxon>Fungi incertae sedis</taxon>
        <taxon>Zoopagomycota</taxon>
        <taxon>Kickxellomycotina</taxon>
        <taxon>Harpellomycetes</taxon>
        <taxon>Harpellales</taxon>
        <taxon>Legeriomycetaceae</taxon>
        <taxon>Smittium</taxon>
    </lineage>
</organism>
<keyword evidence="4" id="KW-1185">Reference proteome</keyword>
<keyword evidence="1 3" id="KW-0489">Methyltransferase</keyword>
<reference evidence="3 4" key="1">
    <citation type="journal article" date="2016" name="Mol. Biol. Evol.">
        <title>Genome-Wide Survey of Gut Fungi (Harpellales) Reveals the First Horizontally Transferred Ubiquitin Gene from a Mosquito Host.</title>
        <authorList>
            <person name="Wang Y."/>
            <person name="White M.M."/>
            <person name="Kvist S."/>
            <person name="Moncalvo J.M."/>
        </authorList>
    </citation>
    <scope>NUCLEOTIDE SEQUENCE [LARGE SCALE GENOMIC DNA]</scope>
    <source>
        <strain evidence="3 4">ALG-7-W6</strain>
    </source>
</reference>
<dbReference type="PANTHER" id="PTHR13069">
    <property type="entry name" value="ALKYLATED DNA REPAIR PROTEIN ALKB HOMOLOG 8"/>
    <property type="match status" value="1"/>
</dbReference>
<dbReference type="EMBL" id="LSSL01004148">
    <property type="protein sequence ID" value="OLY79714.1"/>
    <property type="molecule type" value="Genomic_DNA"/>
</dbReference>
<keyword evidence="2 3" id="KW-0808">Transferase</keyword>
<dbReference type="PANTHER" id="PTHR13069:SF21">
    <property type="entry name" value="ALKYLATED DNA REPAIR PROTEIN ALKB HOMOLOG 8"/>
    <property type="match status" value="1"/>
</dbReference>
<evidence type="ECO:0000313" key="3">
    <source>
        <dbReference type="EMBL" id="OLY79714.1"/>
    </source>
</evidence>
<dbReference type="InterPro" id="IPR029063">
    <property type="entry name" value="SAM-dependent_MTases_sf"/>
</dbReference>
<name>A0A1R0GS43_9FUNG</name>
<feature type="non-terminal residue" evidence="3">
    <location>
        <position position="1"/>
    </location>
</feature>
<dbReference type="Proteomes" id="UP000187455">
    <property type="component" value="Unassembled WGS sequence"/>
</dbReference>
<dbReference type="GO" id="GO:0000049">
    <property type="term" value="F:tRNA binding"/>
    <property type="evidence" value="ECO:0007669"/>
    <property type="project" value="TreeGrafter"/>
</dbReference>
<dbReference type="OrthoDB" id="271595at2759"/>
<evidence type="ECO:0000256" key="1">
    <source>
        <dbReference type="ARBA" id="ARBA00022603"/>
    </source>
</evidence>
<dbReference type="GO" id="GO:0030488">
    <property type="term" value="P:tRNA methylation"/>
    <property type="evidence" value="ECO:0007669"/>
    <property type="project" value="TreeGrafter"/>
</dbReference>